<proteinExistence type="predicted"/>
<sequence>MRIERPKVSPPEQKARSASASPAAVPDAFVMGRQRRSRGEPSAKSARSGSSGSGAWRRVVGRAGQSVLLLLDGIGRELRSPMALRRYTCIALLGYAVALVATWLLLILSSEDWLPATLLAYGPRFVVLLPALLLLPLGLVFARRSAVVATVAVLWAVHSVMGFRFGWPSATTAAPAEAGVIRMVTLNAQGGAMVTPRIGQLLALSPSVINVQECSETLAAALEARGGYHVVRHRNLCTASQWPIVYSDSMPRAAFERVAQYGYGGTGLVVRHAIAHPTTPFQVVNLHLETPRKGLQRLVGNDGLIPDNGDMSNAMPSQQALDGVDLNAEIRLRESERASVWAARTSDRGPLIVTGDFNQPVESTIYRRYWGAYNNAFESRGFGFGYTKFEGRLLRVRIDHILTLPGTFAVDRVWVAPDVGSDHRPVVADLRFSR</sequence>
<dbReference type="STRING" id="1379270.GEMMAAP_03405"/>
<dbReference type="Gene3D" id="3.60.10.10">
    <property type="entry name" value="Endonuclease/exonuclease/phosphatase"/>
    <property type="match status" value="1"/>
</dbReference>
<dbReference type="KEGG" id="gph:GEMMAAP_03405"/>
<dbReference type="InterPro" id="IPR005135">
    <property type="entry name" value="Endo/exonuclease/phosphatase"/>
</dbReference>
<gene>
    <name evidence="4" type="ORF">GEMMAAP_03405</name>
</gene>
<dbReference type="Pfam" id="PF03372">
    <property type="entry name" value="Exo_endo_phos"/>
    <property type="match status" value="1"/>
</dbReference>
<protein>
    <recommendedName>
        <fullName evidence="3">Endonuclease/exonuclease/phosphatase domain-containing protein</fullName>
    </recommendedName>
</protein>
<keyword evidence="2" id="KW-0812">Transmembrane</keyword>
<feature type="transmembrane region" description="Helical" evidence="2">
    <location>
        <begin position="87"/>
        <end position="109"/>
    </location>
</feature>
<dbReference type="InterPro" id="IPR036691">
    <property type="entry name" value="Endo/exonu/phosph_ase_sf"/>
</dbReference>
<evidence type="ECO:0000313" key="5">
    <source>
        <dbReference type="Proteomes" id="UP000076404"/>
    </source>
</evidence>
<dbReference type="SUPFAM" id="SSF56219">
    <property type="entry name" value="DNase I-like"/>
    <property type="match status" value="1"/>
</dbReference>
<reference evidence="4 5" key="1">
    <citation type="journal article" date="2014" name="Proc. Natl. Acad. Sci. U.S.A.">
        <title>Functional type 2 photosynthetic reaction centers found in the rare bacterial phylum Gemmatimonadetes.</title>
        <authorList>
            <person name="Zeng Y."/>
            <person name="Feng F."/>
            <person name="Medova H."/>
            <person name="Dean J."/>
            <person name="Koblizek M."/>
        </authorList>
    </citation>
    <scope>NUCLEOTIDE SEQUENCE [LARGE SCALE GENOMIC DNA]</scope>
    <source>
        <strain evidence="4 5">AP64</strain>
    </source>
</reference>
<keyword evidence="2" id="KW-1133">Transmembrane helix</keyword>
<feature type="transmembrane region" description="Helical" evidence="2">
    <location>
        <begin position="147"/>
        <end position="167"/>
    </location>
</feature>
<keyword evidence="2" id="KW-0472">Membrane</keyword>
<feature type="domain" description="Endonuclease/exonuclease/phosphatase" evidence="3">
    <location>
        <begin position="185"/>
        <end position="423"/>
    </location>
</feature>
<evidence type="ECO:0000313" key="4">
    <source>
        <dbReference type="EMBL" id="AMW04140.1"/>
    </source>
</evidence>
<dbReference type="Proteomes" id="UP000076404">
    <property type="component" value="Chromosome"/>
</dbReference>
<keyword evidence="5" id="KW-1185">Reference proteome</keyword>
<feature type="compositionally biased region" description="Low complexity" evidence="1">
    <location>
        <begin position="42"/>
        <end position="54"/>
    </location>
</feature>
<feature type="transmembrane region" description="Helical" evidence="2">
    <location>
        <begin position="121"/>
        <end position="140"/>
    </location>
</feature>
<dbReference type="GO" id="GO:0003824">
    <property type="term" value="F:catalytic activity"/>
    <property type="evidence" value="ECO:0007669"/>
    <property type="project" value="InterPro"/>
</dbReference>
<organism evidence="4 5">
    <name type="scientific">Gemmatimonas phototrophica</name>
    <dbReference type="NCBI Taxonomy" id="1379270"/>
    <lineage>
        <taxon>Bacteria</taxon>
        <taxon>Pseudomonadati</taxon>
        <taxon>Gemmatimonadota</taxon>
        <taxon>Gemmatimonadia</taxon>
        <taxon>Gemmatimonadales</taxon>
        <taxon>Gemmatimonadaceae</taxon>
        <taxon>Gemmatimonas</taxon>
    </lineage>
</organism>
<reference evidence="4 5" key="2">
    <citation type="journal article" date="2016" name="Environ. Microbiol. Rep.">
        <title>Metagenomic evidence for the presence of phototrophic Gemmatimonadetes bacteria in diverse environments.</title>
        <authorList>
            <person name="Zeng Y."/>
            <person name="Baumbach J."/>
            <person name="Barbosa E.G."/>
            <person name="Azevedo V."/>
            <person name="Zhang C."/>
            <person name="Koblizek M."/>
        </authorList>
    </citation>
    <scope>NUCLEOTIDE SEQUENCE [LARGE SCALE GENOMIC DNA]</scope>
    <source>
        <strain evidence="4 5">AP64</strain>
    </source>
</reference>
<feature type="region of interest" description="Disordered" evidence="1">
    <location>
        <begin position="1"/>
        <end position="54"/>
    </location>
</feature>
<dbReference type="EMBL" id="CP011454">
    <property type="protein sequence ID" value="AMW04140.1"/>
    <property type="molecule type" value="Genomic_DNA"/>
</dbReference>
<accession>A0A143BI52</accession>
<dbReference type="AlphaFoldDB" id="A0A143BI52"/>
<dbReference type="eggNOG" id="COG3021">
    <property type="taxonomic scope" value="Bacteria"/>
</dbReference>
<name>A0A143BI52_9BACT</name>
<evidence type="ECO:0000256" key="2">
    <source>
        <dbReference type="SAM" id="Phobius"/>
    </source>
</evidence>
<evidence type="ECO:0000259" key="3">
    <source>
        <dbReference type="Pfam" id="PF03372"/>
    </source>
</evidence>
<evidence type="ECO:0000256" key="1">
    <source>
        <dbReference type="SAM" id="MobiDB-lite"/>
    </source>
</evidence>